<reference evidence="9" key="1">
    <citation type="journal article" date="2021" name="New Phytol.">
        <title>Evolutionary innovations through gain and loss of genes in the ectomycorrhizal Boletales.</title>
        <authorList>
            <person name="Wu G."/>
            <person name="Miyauchi S."/>
            <person name="Morin E."/>
            <person name="Kuo A."/>
            <person name="Drula E."/>
            <person name="Varga T."/>
            <person name="Kohler A."/>
            <person name="Feng B."/>
            <person name="Cao Y."/>
            <person name="Lipzen A."/>
            <person name="Daum C."/>
            <person name="Hundley H."/>
            <person name="Pangilinan J."/>
            <person name="Johnson J."/>
            <person name="Barry K."/>
            <person name="LaButti K."/>
            <person name="Ng V."/>
            <person name="Ahrendt S."/>
            <person name="Min B."/>
            <person name="Choi I.G."/>
            <person name="Park H."/>
            <person name="Plett J.M."/>
            <person name="Magnuson J."/>
            <person name="Spatafora J.W."/>
            <person name="Nagy L.G."/>
            <person name="Henrissat B."/>
            <person name="Grigoriev I.V."/>
            <person name="Yang Z.L."/>
            <person name="Xu J."/>
            <person name="Martin F.M."/>
        </authorList>
    </citation>
    <scope>NUCLEOTIDE SEQUENCE</scope>
    <source>
        <strain evidence="9">KKN 215</strain>
    </source>
</reference>
<evidence type="ECO:0000313" key="9">
    <source>
        <dbReference type="EMBL" id="KAH8103834.1"/>
    </source>
</evidence>
<evidence type="ECO:0000256" key="4">
    <source>
        <dbReference type="ARBA" id="ARBA00022824"/>
    </source>
</evidence>
<organism evidence="9 10">
    <name type="scientific">Cristinia sonorae</name>
    <dbReference type="NCBI Taxonomy" id="1940300"/>
    <lineage>
        <taxon>Eukaryota</taxon>
        <taxon>Fungi</taxon>
        <taxon>Dikarya</taxon>
        <taxon>Basidiomycota</taxon>
        <taxon>Agaricomycotina</taxon>
        <taxon>Agaricomycetes</taxon>
        <taxon>Agaricomycetidae</taxon>
        <taxon>Agaricales</taxon>
        <taxon>Pleurotineae</taxon>
        <taxon>Stephanosporaceae</taxon>
        <taxon>Cristinia</taxon>
    </lineage>
</organism>
<dbReference type="GO" id="GO:0005789">
    <property type="term" value="C:endoplasmic reticulum membrane"/>
    <property type="evidence" value="ECO:0007669"/>
    <property type="project" value="UniProtKB-SubCell"/>
</dbReference>
<dbReference type="OrthoDB" id="433124at2759"/>
<keyword evidence="5 7" id="KW-1133">Transmembrane helix</keyword>
<feature type="transmembrane region" description="Helical" evidence="7">
    <location>
        <begin position="151"/>
        <end position="173"/>
    </location>
</feature>
<evidence type="ECO:0000256" key="6">
    <source>
        <dbReference type="ARBA" id="ARBA00023136"/>
    </source>
</evidence>
<dbReference type="PROSITE" id="PS51751">
    <property type="entry name" value="EXPERA"/>
    <property type="match status" value="1"/>
</dbReference>
<evidence type="ECO:0000256" key="2">
    <source>
        <dbReference type="ARBA" id="ARBA00009096"/>
    </source>
</evidence>
<keyword evidence="10" id="KW-1185">Reference proteome</keyword>
<protein>
    <recommendedName>
        <fullName evidence="7">Efficient mitochondria targeting-associated protein 19</fullName>
    </recommendedName>
</protein>
<feature type="transmembrane region" description="Helical" evidence="7">
    <location>
        <begin position="105"/>
        <end position="128"/>
    </location>
</feature>
<accession>A0A8K0XT18</accession>
<dbReference type="PIRSF" id="PIRSF031032">
    <property type="entry name" value="TMP_97_prd"/>
    <property type="match status" value="1"/>
</dbReference>
<dbReference type="PANTHER" id="PTHR31204:SF1">
    <property type="entry name" value="SIGMA INTRACELLULAR RECEPTOR 2"/>
    <property type="match status" value="1"/>
</dbReference>
<dbReference type="InterPro" id="IPR033118">
    <property type="entry name" value="EXPERA"/>
</dbReference>
<feature type="domain" description="EXPERA" evidence="8">
    <location>
        <begin position="11"/>
        <end position="168"/>
    </location>
</feature>
<dbReference type="AlphaFoldDB" id="A0A8K0XT18"/>
<dbReference type="Proteomes" id="UP000813824">
    <property type="component" value="Unassembled WGS sequence"/>
</dbReference>
<feature type="transmembrane region" description="Helical" evidence="7">
    <location>
        <begin position="74"/>
        <end position="93"/>
    </location>
</feature>
<dbReference type="EMBL" id="JAEVFJ010000006">
    <property type="protein sequence ID" value="KAH8103834.1"/>
    <property type="molecule type" value="Genomic_DNA"/>
</dbReference>
<evidence type="ECO:0000259" key="8">
    <source>
        <dbReference type="PROSITE" id="PS51751"/>
    </source>
</evidence>
<sequence>MAQKSLTSRPLDLLYFVFFLIHIPNTILVDCQALYPKQLVPDVIANLPKLYVGMSNDPLIGPAMGYFGAPENYVWFKSFLLLEAFFQLPVFLLGLRGLWNGSKSIYVLLLVYAASTTTTVIPCLAVLLNTPLASADTAAKGIIAVTASQRLLLLSSYVPFLLIPLLMTVDMAFRTLSLLRAGLAAQNKIKTR</sequence>
<dbReference type="InterPro" id="IPR016964">
    <property type="entry name" value="Sigma2_recept"/>
</dbReference>
<evidence type="ECO:0000256" key="1">
    <source>
        <dbReference type="ARBA" id="ARBA00004477"/>
    </source>
</evidence>
<proteinExistence type="inferred from homology"/>
<keyword evidence="3 7" id="KW-0812">Transmembrane</keyword>
<keyword evidence="6 7" id="KW-0472">Membrane</keyword>
<comment type="subcellular location">
    <subcellularLocation>
        <location evidence="1">Endoplasmic reticulum membrane</location>
        <topology evidence="1">Multi-pass membrane protein</topology>
    </subcellularLocation>
</comment>
<gene>
    <name evidence="9" type="ORF">BXZ70DRAFT_922992</name>
</gene>
<dbReference type="Pfam" id="PF05241">
    <property type="entry name" value="EBP"/>
    <property type="match status" value="1"/>
</dbReference>
<comment type="caution">
    <text evidence="9">The sequence shown here is derived from an EMBL/GenBank/DDBJ whole genome shotgun (WGS) entry which is preliminary data.</text>
</comment>
<comment type="similarity">
    <text evidence="2">Belongs to the TMEM97/sigma-2 receptor family.</text>
</comment>
<dbReference type="PANTHER" id="PTHR31204">
    <property type="entry name" value="SIGMA INTRACELLULAR RECEPTOR 2"/>
    <property type="match status" value="1"/>
</dbReference>
<evidence type="ECO:0000256" key="7">
    <source>
        <dbReference type="PIRNR" id="PIRNR031032"/>
    </source>
</evidence>
<evidence type="ECO:0000313" key="10">
    <source>
        <dbReference type="Proteomes" id="UP000813824"/>
    </source>
</evidence>
<keyword evidence="4 7" id="KW-0256">Endoplasmic reticulum</keyword>
<feature type="transmembrane region" description="Helical" evidence="7">
    <location>
        <begin position="12"/>
        <end position="35"/>
    </location>
</feature>
<evidence type="ECO:0000256" key="3">
    <source>
        <dbReference type="ARBA" id="ARBA00022692"/>
    </source>
</evidence>
<evidence type="ECO:0000256" key="5">
    <source>
        <dbReference type="ARBA" id="ARBA00022989"/>
    </source>
</evidence>
<name>A0A8K0XT18_9AGAR</name>
<dbReference type="InterPro" id="IPR051987">
    <property type="entry name" value="Sigma-2_receptor-like"/>
</dbReference>